<feature type="active site" description="Charge relay system" evidence="5">
    <location>
        <position position="247"/>
    </location>
</feature>
<dbReference type="InterPro" id="IPR020556">
    <property type="entry name" value="Amidase_CS"/>
</dbReference>
<dbReference type="EMBL" id="AZGZ01000021">
    <property type="protein sequence ID" value="KZZ89337.1"/>
    <property type="molecule type" value="Genomic_DNA"/>
</dbReference>
<accession>A0A167WVT1</accession>
<comment type="caution">
    <text evidence="7">The sequence shown here is derived from an EMBL/GenBank/DDBJ whole genome shotgun (WGS) entry which is preliminary data.</text>
</comment>
<dbReference type="Gene3D" id="3.90.1300.10">
    <property type="entry name" value="Amidase signature (AS) domain"/>
    <property type="match status" value="1"/>
</dbReference>
<reference evidence="7 8" key="1">
    <citation type="journal article" date="2016" name="Genome Biol. Evol.">
        <title>Divergent and convergent evolution of fungal pathogenicity.</title>
        <authorList>
            <person name="Shang Y."/>
            <person name="Xiao G."/>
            <person name="Zheng P."/>
            <person name="Cen K."/>
            <person name="Zhan S."/>
            <person name="Wang C."/>
        </authorList>
    </citation>
    <scope>NUCLEOTIDE SEQUENCE [LARGE SCALE GENOMIC DNA]</scope>
    <source>
        <strain evidence="7 8">ARSEF 7405</strain>
    </source>
</reference>
<feature type="domain" description="Amidase" evidence="6">
    <location>
        <begin position="107"/>
        <end position="581"/>
    </location>
</feature>
<evidence type="ECO:0000256" key="3">
    <source>
        <dbReference type="ARBA" id="ARBA00012922"/>
    </source>
</evidence>
<sequence length="620" mass="68131">MAGFNLRTLWQRANKSYPSDYVSDVRDRPSAFDEGWQTTSRNKRDDLRSRIPEEWLLREELPDKNTTSDFTGEFVELTLDEREIEITESDVADILRQTTSGEWSAREVTRAFCHRAAVAHQLVNCLHEIFFDTAIKEAEALDKYFKEHGKPIGPLHGLPISLKDQFHIKGVETSMGYVGWLGTFEGKRGDPRHLTFESQLVQDIRSLGGVLYCKTSCPPTLMSPETVNNIVGYTSNPKNRNVTAGGSSGGEGALMALRGSAAGFGSDLGGSVRIPAAFNGVFGLRPSAGRLPYEGVAQPVSGQLSIPSVIGPMSTSAEGIKVLMQAALSQKPWLHDPLAVPLPWRSEIEKEVEARTDESSGQNLAFGILWDDGVVRPQPPVKRALKLVASILEQLGHDVIDWKPPSHARAHKIASAVYSFDAGKDARAQLELSGEPELGLLQSVLHKKGSEYTASKIAAVEKAKREYQKEYLEYWNASAKLTDSGDPVDAFIAPVAPYAAAIPGQFDYVGYTIAINTLDYSAITIPVTQADKMFDVHADDEDYVPLSDQDEDAHDEYDPEIYHGAYVGLQLVGRRYDEEKLVALAKYLSEKIKLVHLGPATNAGISLEPQLTALRSGSQF</sequence>
<dbReference type="PANTHER" id="PTHR46072">
    <property type="entry name" value="AMIDASE-RELATED-RELATED"/>
    <property type="match status" value="1"/>
</dbReference>
<keyword evidence="8" id="KW-1185">Reference proteome</keyword>
<evidence type="ECO:0000256" key="4">
    <source>
        <dbReference type="ARBA" id="ARBA00022801"/>
    </source>
</evidence>
<evidence type="ECO:0000256" key="5">
    <source>
        <dbReference type="PIRSR" id="PIRSR001221-1"/>
    </source>
</evidence>
<evidence type="ECO:0000256" key="1">
    <source>
        <dbReference type="ARBA" id="ARBA00001311"/>
    </source>
</evidence>
<evidence type="ECO:0000256" key="2">
    <source>
        <dbReference type="ARBA" id="ARBA00009199"/>
    </source>
</evidence>
<name>A0A167WVT1_9EURO</name>
<gene>
    <name evidence="7" type="ORF">AAP_04484</name>
</gene>
<dbReference type="Pfam" id="PF01425">
    <property type="entry name" value="Amidase"/>
    <property type="match status" value="1"/>
</dbReference>
<dbReference type="GO" id="GO:0004040">
    <property type="term" value="F:amidase activity"/>
    <property type="evidence" value="ECO:0007669"/>
    <property type="project" value="UniProtKB-EC"/>
</dbReference>
<dbReference type="EC" id="3.5.1.4" evidence="3"/>
<proteinExistence type="inferred from homology"/>
<evidence type="ECO:0000313" key="7">
    <source>
        <dbReference type="EMBL" id="KZZ89337.1"/>
    </source>
</evidence>
<evidence type="ECO:0000259" key="6">
    <source>
        <dbReference type="Pfam" id="PF01425"/>
    </source>
</evidence>
<dbReference type="AlphaFoldDB" id="A0A167WVT1"/>
<feature type="active site" description="Acyl-ester intermediate" evidence="5">
    <location>
        <position position="271"/>
    </location>
</feature>
<dbReference type="PANTHER" id="PTHR46072:SF7">
    <property type="entry name" value="AMIDASE"/>
    <property type="match status" value="1"/>
</dbReference>
<dbReference type="VEuPathDB" id="FungiDB:AAP_04484"/>
<feature type="active site" description="Charge relay system" evidence="5">
    <location>
        <position position="163"/>
    </location>
</feature>
<organism evidence="7 8">
    <name type="scientific">Ascosphaera apis ARSEF 7405</name>
    <dbReference type="NCBI Taxonomy" id="392613"/>
    <lineage>
        <taxon>Eukaryota</taxon>
        <taxon>Fungi</taxon>
        <taxon>Dikarya</taxon>
        <taxon>Ascomycota</taxon>
        <taxon>Pezizomycotina</taxon>
        <taxon>Eurotiomycetes</taxon>
        <taxon>Eurotiomycetidae</taxon>
        <taxon>Onygenales</taxon>
        <taxon>Ascosphaeraceae</taxon>
        <taxon>Ascosphaera</taxon>
    </lineage>
</organism>
<protein>
    <recommendedName>
        <fullName evidence="3">amidase</fullName>
        <ecNumber evidence="3">3.5.1.4</ecNumber>
    </recommendedName>
</protein>
<dbReference type="OrthoDB" id="6428749at2759"/>
<dbReference type="PIRSF" id="PIRSF001221">
    <property type="entry name" value="Amidase_fungi"/>
    <property type="match status" value="1"/>
</dbReference>
<dbReference type="PROSITE" id="PS00571">
    <property type="entry name" value="AMIDASES"/>
    <property type="match status" value="1"/>
</dbReference>
<comment type="catalytic activity">
    <reaction evidence="1">
        <text>a monocarboxylic acid amide + H2O = a monocarboxylate + NH4(+)</text>
        <dbReference type="Rhea" id="RHEA:12020"/>
        <dbReference type="ChEBI" id="CHEBI:15377"/>
        <dbReference type="ChEBI" id="CHEBI:28938"/>
        <dbReference type="ChEBI" id="CHEBI:35757"/>
        <dbReference type="ChEBI" id="CHEBI:83628"/>
        <dbReference type="EC" id="3.5.1.4"/>
    </reaction>
</comment>
<evidence type="ECO:0000313" key="8">
    <source>
        <dbReference type="Proteomes" id="UP000242877"/>
    </source>
</evidence>
<dbReference type="Proteomes" id="UP000242877">
    <property type="component" value="Unassembled WGS sequence"/>
</dbReference>
<keyword evidence="4" id="KW-0378">Hydrolase</keyword>
<dbReference type="InterPro" id="IPR023631">
    <property type="entry name" value="Amidase_dom"/>
</dbReference>
<dbReference type="SUPFAM" id="SSF75304">
    <property type="entry name" value="Amidase signature (AS) enzymes"/>
    <property type="match status" value="1"/>
</dbReference>
<comment type="similarity">
    <text evidence="2">Belongs to the amidase family.</text>
</comment>
<dbReference type="InterPro" id="IPR036928">
    <property type="entry name" value="AS_sf"/>
</dbReference>